<dbReference type="SUPFAM" id="SSF160897">
    <property type="entry name" value="Taf5 N-terminal domain-like"/>
    <property type="match status" value="1"/>
</dbReference>
<keyword evidence="3 8" id="KW-0853">WD repeat</keyword>
<comment type="similarity">
    <text evidence="2">Belongs to the WD repeat TAF5 family.</text>
</comment>
<feature type="repeat" description="WD" evidence="8">
    <location>
        <begin position="476"/>
        <end position="517"/>
    </location>
</feature>
<dbReference type="PANTHER" id="PTHR19879:SF1">
    <property type="entry name" value="CANNONBALL-RELATED"/>
    <property type="match status" value="1"/>
</dbReference>
<evidence type="ECO:0000259" key="10">
    <source>
        <dbReference type="Pfam" id="PF04494"/>
    </source>
</evidence>
<feature type="domain" description="TFIID subunit TAF5 NTD2" evidence="10">
    <location>
        <begin position="58"/>
        <end position="186"/>
    </location>
</feature>
<dbReference type="InterPro" id="IPR015943">
    <property type="entry name" value="WD40/YVTN_repeat-like_dom_sf"/>
</dbReference>
<dbReference type="GeneID" id="108568194"/>
<keyword evidence="5" id="KW-0805">Transcription regulation</keyword>
<dbReference type="RefSeq" id="XP_017784625.1">
    <property type="nucleotide sequence ID" value="XM_017929136.1"/>
</dbReference>
<dbReference type="Proteomes" id="UP000695000">
    <property type="component" value="Unplaced"/>
</dbReference>
<feature type="repeat" description="WD" evidence="8">
    <location>
        <begin position="434"/>
        <end position="475"/>
    </location>
</feature>
<proteinExistence type="inferred from homology"/>
<reference evidence="12" key="1">
    <citation type="submission" date="2025-08" db="UniProtKB">
        <authorList>
            <consortium name="RefSeq"/>
        </authorList>
    </citation>
    <scope>IDENTIFICATION</scope>
    <source>
        <tissue evidence="12">Whole Larva</tissue>
    </source>
</reference>
<comment type="subcellular location">
    <subcellularLocation>
        <location evidence="1">Nucleus</location>
    </subcellularLocation>
</comment>
<dbReference type="PROSITE" id="PS50082">
    <property type="entry name" value="WD_REPEATS_2"/>
    <property type="match status" value="6"/>
</dbReference>
<evidence type="ECO:0000256" key="2">
    <source>
        <dbReference type="ARBA" id="ARBA00009435"/>
    </source>
</evidence>
<dbReference type="InterPro" id="IPR020472">
    <property type="entry name" value="WD40_PAC1"/>
</dbReference>
<gene>
    <name evidence="12" type="primary">LOC108568194</name>
</gene>
<dbReference type="CDD" id="cd08044">
    <property type="entry name" value="TAF5_NTD2"/>
    <property type="match status" value="1"/>
</dbReference>
<name>A0ABM1NCS5_NICVS</name>
<dbReference type="InterPro" id="IPR037264">
    <property type="entry name" value="TFIID_NTD2_sf"/>
</dbReference>
<dbReference type="PROSITE" id="PS00678">
    <property type="entry name" value="WD_REPEATS_1"/>
    <property type="match status" value="2"/>
</dbReference>
<evidence type="ECO:0000256" key="7">
    <source>
        <dbReference type="ARBA" id="ARBA00023242"/>
    </source>
</evidence>
<protein>
    <submittedName>
        <fullName evidence="12">Transcription initiation factor TFIID subunit 5</fullName>
    </submittedName>
</protein>
<keyword evidence="4" id="KW-0677">Repeat</keyword>
<dbReference type="Gene3D" id="2.130.10.10">
    <property type="entry name" value="YVTN repeat-like/Quinoprotein amine dehydrogenase"/>
    <property type="match status" value="2"/>
</dbReference>
<dbReference type="SUPFAM" id="SSF50978">
    <property type="entry name" value="WD40 repeat-like"/>
    <property type="match status" value="1"/>
</dbReference>
<evidence type="ECO:0000256" key="6">
    <source>
        <dbReference type="ARBA" id="ARBA00023163"/>
    </source>
</evidence>
<keyword evidence="7" id="KW-0539">Nucleus</keyword>
<accession>A0ABM1NCS5</accession>
<dbReference type="InterPro" id="IPR001680">
    <property type="entry name" value="WD40_rpt"/>
</dbReference>
<feature type="region of interest" description="Disordered" evidence="9">
    <location>
        <begin position="235"/>
        <end position="285"/>
    </location>
</feature>
<sequence>MHPPNPDKNQLLAVLQVLKKYNLKGTEELLKKEANIDESVESQDSDVSSVLTGYKSDGDPEKYEDCYMELKRFIESSLDIYKHELGMILYPVLVHMYLELVYNGHTEKAINLMKRYGPEQDCYYQDDLKKLALVTKRDHMSGNELTDTFKSNQFIIRMSRDTLSLLKRHLHDKKASVLMNIVQEHLYFDMYEGVARNKIQINATSGAVIGEATRQDNKTKVYYGLPKAPDIQSLAAPVEDEDDGLDADAPDKPKKKKPKKDPLFSKKTKSDPNAPPVDRIPIPDLKDNDKLEKVKALREASKRVNLNPETSPSICCYTLLNANHTVTCADITEDSSMLAVGFSDSLVKVWTLVPQKLRALKTANQLNDINIDAEDVLVRMMDERSGETSRSLFGHSGNVYSVSFAPDRTLLLSCSEDTTIRLWSLQIWTCLVVYKGHMFPVWDVKFSPLGYYFASASNDRTARLWATDHYQPLRMFAGHFSDVDCIQFHPNSNYVATGSSDRRVCLWDCTNGNHVRLMTGHKSPIHALAFSICGRFLSSAGSDCKILVWDLAHGHLVAELNGHNKPIHTLTFSRCGNILVSGSLDCTVKMWDFSKLADDSSSEDVNISHNPEVKMGDNYLLWNYGTKNSPLIHLHFTRRNLLLAIGMFDGISQTST</sequence>
<evidence type="ECO:0000256" key="3">
    <source>
        <dbReference type="ARBA" id="ARBA00022574"/>
    </source>
</evidence>
<dbReference type="PANTHER" id="PTHR19879">
    <property type="entry name" value="TRANSCRIPTION INITIATION FACTOR TFIID"/>
    <property type="match status" value="1"/>
</dbReference>
<dbReference type="PRINTS" id="PR00320">
    <property type="entry name" value="GPROTEINBRPT"/>
</dbReference>
<dbReference type="InterPro" id="IPR019775">
    <property type="entry name" value="WD40_repeat_CS"/>
</dbReference>
<evidence type="ECO:0000256" key="9">
    <source>
        <dbReference type="SAM" id="MobiDB-lite"/>
    </source>
</evidence>
<evidence type="ECO:0000256" key="1">
    <source>
        <dbReference type="ARBA" id="ARBA00004123"/>
    </source>
</evidence>
<evidence type="ECO:0000256" key="5">
    <source>
        <dbReference type="ARBA" id="ARBA00023015"/>
    </source>
</evidence>
<dbReference type="InterPro" id="IPR007582">
    <property type="entry name" value="TFIID_NTD2"/>
</dbReference>
<feature type="compositionally biased region" description="Basic and acidic residues" evidence="9">
    <location>
        <begin position="260"/>
        <end position="270"/>
    </location>
</feature>
<feature type="repeat" description="WD" evidence="8">
    <location>
        <begin position="392"/>
        <end position="426"/>
    </location>
</feature>
<organism evidence="11 12">
    <name type="scientific">Nicrophorus vespilloides</name>
    <name type="common">Boreal carrion beetle</name>
    <dbReference type="NCBI Taxonomy" id="110193"/>
    <lineage>
        <taxon>Eukaryota</taxon>
        <taxon>Metazoa</taxon>
        <taxon>Ecdysozoa</taxon>
        <taxon>Arthropoda</taxon>
        <taxon>Hexapoda</taxon>
        <taxon>Insecta</taxon>
        <taxon>Pterygota</taxon>
        <taxon>Neoptera</taxon>
        <taxon>Endopterygota</taxon>
        <taxon>Coleoptera</taxon>
        <taxon>Polyphaga</taxon>
        <taxon>Staphyliniformia</taxon>
        <taxon>Silphidae</taxon>
        <taxon>Nicrophorinae</taxon>
        <taxon>Nicrophorus</taxon>
    </lineage>
</organism>
<evidence type="ECO:0000313" key="11">
    <source>
        <dbReference type="Proteomes" id="UP000695000"/>
    </source>
</evidence>
<feature type="repeat" description="WD" evidence="8">
    <location>
        <begin position="319"/>
        <end position="352"/>
    </location>
</feature>
<evidence type="ECO:0000256" key="8">
    <source>
        <dbReference type="PROSITE-ProRule" id="PRU00221"/>
    </source>
</evidence>
<feature type="compositionally biased region" description="Acidic residues" evidence="9">
    <location>
        <begin position="238"/>
        <end position="248"/>
    </location>
</feature>
<dbReference type="PROSITE" id="PS50294">
    <property type="entry name" value="WD_REPEATS_REGION"/>
    <property type="match status" value="5"/>
</dbReference>
<dbReference type="InterPro" id="IPR036322">
    <property type="entry name" value="WD40_repeat_dom_sf"/>
</dbReference>
<dbReference type="SMART" id="SM00320">
    <property type="entry name" value="WD40"/>
    <property type="match status" value="6"/>
</dbReference>
<keyword evidence="11" id="KW-1185">Reference proteome</keyword>
<evidence type="ECO:0000313" key="12">
    <source>
        <dbReference type="RefSeq" id="XP_017784625.1"/>
    </source>
</evidence>
<evidence type="ECO:0000256" key="4">
    <source>
        <dbReference type="ARBA" id="ARBA00022737"/>
    </source>
</evidence>
<feature type="repeat" description="WD" evidence="8">
    <location>
        <begin position="518"/>
        <end position="559"/>
    </location>
</feature>
<dbReference type="Pfam" id="PF00400">
    <property type="entry name" value="WD40"/>
    <property type="match status" value="6"/>
</dbReference>
<dbReference type="Pfam" id="PF04494">
    <property type="entry name" value="TFIID_NTD2"/>
    <property type="match status" value="1"/>
</dbReference>
<keyword evidence="6" id="KW-0804">Transcription</keyword>
<feature type="repeat" description="WD" evidence="8">
    <location>
        <begin position="560"/>
        <end position="594"/>
    </location>
</feature>
<dbReference type="Gene3D" id="1.25.40.500">
    <property type="entry name" value="TFIID subunit TAF5, NTD2 domain"/>
    <property type="match status" value="1"/>
</dbReference>
<dbReference type="CDD" id="cd00200">
    <property type="entry name" value="WD40"/>
    <property type="match status" value="1"/>
</dbReference>